<evidence type="ECO:0000256" key="9">
    <source>
        <dbReference type="SAM" id="Phobius"/>
    </source>
</evidence>
<evidence type="ECO:0000256" key="2">
    <source>
        <dbReference type="ARBA" id="ARBA00022448"/>
    </source>
</evidence>
<dbReference type="Pfam" id="PF04143">
    <property type="entry name" value="Sulf_transp"/>
    <property type="match status" value="1"/>
</dbReference>
<keyword evidence="6 9" id="KW-1133">Transmembrane helix</keyword>
<gene>
    <name evidence="10" type="ORF">SAMN04488117_101547</name>
</gene>
<evidence type="ECO:0000256" key="6">
    <source>
        <dbReference type="ARBA" id="ARBA00022989"/>
    </source>
</evidence>
<evidence type="ECO:0000256" key="8">
    <source>
        <dbReference type="ARBA" id="ARBA00035655"/>
    </source>
</evidence>
<dbReference type="EMBL" id="FNBL01000001">
    <property type="protein sequence ID" value="SDE87061.1"/>
    <property type="molecule type" value="Genomic_DNA"/>
</dbReference>
<feature type="transmembrane region" description="Helical" evidence="9">
    <location>
        <begin position="198"/>
        <end position="219"/>
    </location>
</feature>
<dbReference type="AlphaFoldDB" id="A0A1G7GG36"/>
<feature type="transmembrane region" description="Helical" evidence="9">
    <location>
        <begin position="320"/>
        <end position="343"/>
    </location>
</feature>
<feature type="transmembrane region" description="Helical" evidence="9">
    <location>
        <begin position="294"/>
        <end position="314"/>
    </location>
</feature>
<evidence type="ECO:0000256" key="1">
    <source>
        <dbReference type="ARBA" id="ARBA00004429"/>
    </source>
</evidence>
<feature type="transmembrane region" description="Helical" evidence="9">
    <location>
        <begin position="12"/>
        <end position="31"/>
    </location>
</feature>
<protein>
    <submittedName>
        <fullName evidence="10">Uncharacterized protein</fullName>
    </submittedName>
</protein>
<feature type="transmembrane region" description="Helical" evidence="9">
    <location>
        <begin position="254"/>
        <end position="273"/>
    </location>
</feature>
<evidence type="ECO:0000256" key="4">
    <source>
        <dbReference type="ARBA" id="ARBA00022519"/>
    </source>
</evidence>
<comment type="similarity">
    <text evidence="8">Belongs to the TsuA/YedE (TC 9.B.102) family.</text>
</comment>
<feature type="transmembrane region" description="Helical" evidence="9">
    <location>
        <begin position="122"/>
        <end position="141"/>
    </location>
</feature>
<dbReference type="OrthoDB" id="7984363at2"/>
<dbReference type="RefSeq" id="WP_074640768.1">
    <property type="nucleotide sequence ID" value="NZ_FNBL01000001.1"/>
</dbReference>
<evidence type="ECO:0000256" key="3">
    <source>
        <dbReference type="ARBA" id="ARBA00022475"/>
    </source>
</evidence>
<dbReference type="InterPro" id="IPR007272">
    <property type="entry name" value="Sulf_transp_TsuA/YedE"/>
</dbReference>
<reference evidence="10 11" key="1">
    <citation type="submission" date="2016-10" db="EMBL/GenBank/DDBJ databases">
        <authorList>
            <person name="de Groot N.N."/>
        </authorList>
    </citation>
    <scope>NUCLEOTIDE SEQUENCE [LARGE SCALE GENOMIC DNA]</scope>
    <source>
        <strain evidence="10 11">DSM 27375</strain>
    </source>
</reference>
<evidence type="ECO:0000256" key="5">
    <source>
        <dbReference type="ARBA" id="ARBA00022692"/>
    </source>
</evidence>
<comment type="subcellular location">
    <subcellularLocation>
        <location evidence="1">Cell inner membrane</location>
        <topology evidence="1">Multi-pass membrane protein</topology>
    </subcellularLocation>
</comment>
<dbReference type="Proteomes" id="UP000182284">
    <property type="component" value="Unassembled WGS sequence"/>
</dbReference>
<organism evidence="10 11">
    <name type="scientific">Celeribacter baekdonensis</name>
    <dbReference type="NCBI Taxonomy" id="875171"/>
    <lineage>
        <taxon>Bacteria</taxon>
        <taxon>Pseudomonadati</taxon>
        <taxon>Pseudomonadota</taxon>
        <taxon>Alphaproteobacteria</taxon>
        <taxon>Rhodobacterales</taxon>
        <taxon>Roseobacteraceae</taxon>
        <taxon>Celeribacter</taxon>
    </lineage>
</organism>
<name>A0A1G7GG36_9RHOB</name>
<sequence>MFDLLDPGLLAALIGGVGGLVLGLAARLGRFCSMGAIEDALYQGSDLRARQWGVALGVALIGTFTLIGFGLFDPAMSPYLALKWYPMASITGGLMFGYGMALAGNCGFGALARLGGGDLRNFVIVLVMGLATYVTLNGPLAELRVTLFPPRPASALPGFAQAVSATLGLPTVATGIVAGLAILTLALSSRAFRAQRRLILWGSAVGLAIVSGWAGTSWLSLATFEAEPVASHTFAAPIGDTLFYLMTSSASSPGFGVGSVIGVLLGAAIGSLIKGQFRWEACEDPRELKRQIGGAALMGVGAVVGFGCTVGQGLSAFSVLAFSAPVTIIAIIIGAAIGLRQLIYGFAFSR</sequence>
<keyword evidence="4" id="KW-0997">Cell inner membrane</keyword>
<accession>A0A1G7GG36</accession>
<proteinExistence type="inferred from homology"/>
<dbReference type="GO" id="GO:0005886">
    <property type="term" value="C:plasma membrane"/>
    <property type="evidence" value="ECO:0007669"/>
    <property type="project" value="UniProtKB-SubCell"/>
</dbReference>
<keyword evidence="2" id="KW-0813">Transport</keyword>
<evidence type="ECO:0000256" key="7">
    <source>
        <dbReference type="ARBA" id="ARBA00023136"/>
    </source>
</evidence>
<dbReference type="PANTHER" id="PTHR30574">
    <property type="entry name" value="INNER MEMBRANE PROTEIN YEDE"/>
    <property type="match status" value="1"/>
</dbReference>
<keyword evidence="3" id="KW-1003">Cell membrane</keyword>
<keyword evidence="7 9" id="KW-0472">Membrane</keyword>
<dbReference type="PANTHER" id="PTHR30574:SF1">
    <property type="entry name" value="SULPHUR TRANSPORT DOMAIN-CONTAINING PROTEIN"/>
    <property type="match status" value="1"/>
</dbReference>
<evidence type="ECO:0000313" key="10">
    <source>
        <dbReference type="EMBL" id="SDE87061.1"/>
    </source>
</evidence>
<evidence type="ECO:0000313" key="11">
    <source>
        <dbReference type="Proteomes" id="UP000182284"/>
    </source>
</evidence>
<feature type="transmembrane region" description="Helical" evidence="9">
    <location>
        <begin position="52"/>
        <end position="72"/>
    </location>
</feature>
<feature type="transmembrane region" description="Helical" evidence="9">
    <location>
        <begin position="161"/>
        <end position="186"/>
    </location>
</feature>
<keyword evidence="5 9" id="KW-0812">Transmembrane</keyword>
<feature type="transmembrane region" description="Helical" evidence="9">
    <location>
        <begin position="84"/>
        <end position="110"/>
    </location>
</feature>